<evidence type="ECO:0000313" key="2">
    <source>
        <dbReference type="Proteomes" id="UP001145114"/>
    </source>
</evidence>
<sequence length="415" mass="46546">MESPNPTIKSLVFSQFLKCDLDKDELSDEYVAALWSQLKACTDGDSDVNSLLTKILSRFARSKGSLSCLYGDAALGTIHELIAENESARLRLYDIMAVTIENVEHSVETLSQKSLLDALLQDVSADDVLVRMNSLEILGKMCVSKDMLGLVTERGILHELVKSLERGIDEDGNIRDDMLTEMSWTSTLKFFVQFSRIKGFEFSELNGSLPILPLLRQAIQDGQAVDLQIASINCLAGFLESQKGTEYMLNEGKTLRAFVSIYNVESGDTRLECLKVISCLLGSEYIAKDEKLSKRCFELYHQLNNGRFIAVMVRDSMSVIEEISGACIELLNDLCQFDWGRRELSQSSMFMSLIFDRTKAPTARIKQWKYAIVTNLKNSPDVVELFGSKAVEQMRAYITQGAFYMPPGAIVETEF</sequence>
<evidence type="ECO:0000313" key="1">
    <source>
        <dbReference type="EMBL" id="KAJ1674052.1"/>
    </source>
</evidence>
<accession>A0ACC1HFN6</accession>
<protein>
    <submittedName>
        <fullName evidence="1">Uncharacterized protein</fullName>
    </submittedName>
</protein>
<reference evidence="1" key="1">
    <citation type="submission" date="2022-06" db="EMBL/GenBank/DDBJ databases">
        <title>Phylogenomic reconstructions and comparative analyses of Kickxellomycotina fungi.</title>
        <authorList>
            <person name="Reynolds N.K."/>
            <person name="Stajich J.E."/>
            <person name="Barry K."/>
            <person name="Grigoriev I.V."/>
            <person name="Crous P."/>
            <person name="Smith M.E."/>
        </authorList>
    </citation>
    <scope>NUCLEOTIDE SEQUENCE</scope>
    <source>
        <strain evidence="1">RSA 2271</strain>
    </source>
</reference>
<comment type="caution">
    <text evidence="1">The sequence shown here is derived from an EMBL/GenBank/DDBJ whole genome shotgun (WGS) entry which is preliminary data.</text>
</comment>
<proteinExistence type="predicted"/>
<keyword evidence="2" id="KW-1185">Reference proteome</keyword>
<organism evidence="1 2">
    <name type="scientific">Spiromyces aspiralis</name>
    <dbReference type="NCBI Taxonomy" id="68401"/>
    <lineage>
        <taxon>Eukaryota</taxon>
        <taxon>Fungi</taxon>
        <taxon>Fungi incertae sedis</taxon>
        <taxon>Zoopagomycota</taxon>
        <taxon>Kickxellomycotina</taxon>
        <taxon>Kickxellomycetes</taxon>
        <taxon>Kickxellales</taxon>
        <taxon>Kickxellaceae</taxon>
        <taxon>Spiromyces</taxon>
    </lineage>
</organism>
<name>A0ACC1HFN6_9FUNG</name>
<dbReference type="EMBL" id="JAMZIH010006316">
    <property type="protein sequence ID" value="KAJ1674052.1"/>
    <property type="molecule type" value="Genomic_DNA"/>
</dbReference>
<gene>
    <name evidence="1" type="ORF">EV182_004062</name>
</gene>
<feature type="non-terminal residue" evidence="1">
    <location>
        <position position="415"/>
    </location>
</feature>
<dbReference type="Proteomes" id="UP001145114">
    <property type="component" value="Unassembled WGS sequence"/>
</dbReference>